<feature type="domain" description="HTH luxR-type" evidence="4">
    <location>
        <begin position="156"/>
        <end position="221"/>
    </location>
</feature>
<keyword evidence="1" id="KW-0805">Transcription regulation</keyword>
<name>A0ABW7N820_9BACT</name>
<keyword evidence="2" id="KW-0238">DNA-binding</keyword>
<dbReference type="CDD" id="cd06170">
    <property type="entry name" value="LuxR_C_like"/>
    <property type="match status" value="1"/>
</dbReference>
<dbReference type="InterPro" id="IPR000792">
    <property type="entry name" value="Tscrpt_reg_LuxR_C"/>
</dbReference>
<sequence length="223" mass="25820">MNLETAIKQRIESIKDFANLMPGAVIILNIQKGFSVEFMSKSGTDLLGVTLAELQNMGADYHHRYFNMKDSSYYQVKVEALLAQNDMDQTFTLFQQVRSSEEAEFQWYFTSTKIFMQDFEGRPLLAIFHAIQIDPNHHLSKKVSQLLEESTFFRDHYPVYRTLTKREKEMLLLLAKGATNKTIAEKFSVSLDTIDSHKKNLKKKLGVKESSELIQYARAFELE</sequence>
<evidence type="ECO:0000256" key="3">
    <source>
        <dbReference type="ARBA" id="ARBA00023163"/>
    </source>
</evidence>
<dbReference type="SMART" id="SM00421">
    <property type="entry name" value="HTH_LUXR"/>
    <property type="match status" value="1"/>
</dbReference>
<organism evidence="5 6">
    <name type="scientific">Marinoscillum luteum</name>
    <dbReference type="NCBI Taxonomy" id="861051"/>
    <lineage>
        <taxon>Bacteria</taxon>
        <taxon>Pseudomonadati</taxon>
        <taxon>Bacteroidota</taxon>
        <taxon>Cytophagia</taxon>
        <taxon>Cytophagales</taxon>
        <taxon>Reichenbachiellaceae</taxon>
        <taxon>Marinoscillum</taxon>
    </lineage>
</organism>
<dbReference type="PROSITE" id="PS00622">
    <property type="entry name" value="HTH_LUXR_1"/>
    <property type="match status" value="1"/>
</dbReference>
<evidence type="ECO:0000313" key="6">
    <source>
        <dbReference type="Proteomes" id="UP001610063"/>
    </source>
</evidence>
<dbReference type="PANTHER" id="PTHR44688:SF16">
    <property type="entry name" value="DNA-BINDING TRANSCRIPTIONAL ACTIVATOR DEVR_DOSR"/>
    <property type="match status" value="1"/>
</dbReference>
<reference evidence="5 6" key="1">
    <citation type="journal article" date="2013" name="Int. J. Syst. Evol. Microbiol.">
        <title>Marinoscillum luteum sp. nov., isolated from marine sediment.</title>
        <authorList>
            <person name="Cha I.T."/>
            <person name="Park S.J."/>
            <person name="Kim S.J."/>
            <person name="Kim J.G."/>
            <person name="Jung M.Y."/>
            <person name="Shin K.S."/>
            <person name="Kwon K.K."/>
            <person name="Yang S.H."/>
            <person name="Seo Y.S."/>
            <person name="Rhee S.K."/>
        </authorList>
    </citation>
    <scope>NUCLEOTIDE SEQUENCE [LARGE SCALE GENOMIC DNA]</scope>
    <source>
        <strain evidence="5 6">KCTC 23939</strain>
    </source>
</reference>
<protein>
    <submittedName>
        <fullName evidence="5">Response regulator transcription factor</fullName>
    </submittedName>
</protein>
<dbReference type="PROSITE" id="PS50043">
    <property type="entry name" value="HTH_LUXR_2"/>
    <property type="match status" value="1"/>
</dbReference>
<keyword evidence="6" id="KW-1185">Reference proteome</keyword>
<dbReference type="PRINTS" id="PR00038">
    <property type="entry name" value="HTHLUXR"/>
</dbReference>
<comment type="caution">
    <text evidence="5">The sequence shown here is derived from an EMBL/GenBank/DDBJ whole genome shotgun (WGS) entry which is preliminary data.</text>
</comment>
<keyword evidence="3" id="KW-0804">Transcription</keyword>
<dbReference type="InterPro" id="IPR016032">
    <property type="entry name" value="Sig_transdc_resp-reg_C-effctor"/>
</dbReference>
<accession>A0ABW7N820</accession>
<dbReference type="Gene3D" id="1.10.10.10">
    <property type="entry name" value="Winged helix-like DNA-binding domain superfamily/Winged helix DNA-binding domain"/>
    <property type="match status" value="1"/>
</dbReference>
<dbReference type="EMBL" id="JBIPKE010000015">
    <property type="protein sequence ID" value="MFH6983762.1"/>
    <property type="molecule type" value="Genomic_DNA"/>
</dbReference>
<evidence type="ECO:0000259" key="4">
    <source>
        <dbReference type="PROSITE" id="PS50043"/>
    </source>
</evidence>
<dbReference type="InterPro" id="IPR036388">
    <property type="entry name" value="WH-like_DNA-bd_sf"/>
</dbReference>
<evidence type="ECO:0000256" key="1">
    <source>
        <dbReference type="ARBA" id="ARBA00023015"/>
    </source>
</evidence>
<dbReference type="RefSeq" id="WP_395417294.1">
    <property type="nucleotide sequence ID" value="NZ_JBIPKE010000015.1"/>
</dbReference>
<evidence type="ECO:0000313" key="5">
    <source>
        <dbReference type="EMBL" id="MFH6983762.1"/>
    </source>
</evidence>
<proteinExistence type="predicted"/>
<dbReference type="Pfam" id="PF00196">
    <property type="entry name" value="GerE"/>
    <property type="match status" value="1"/>
</dbReference>
<evidence type="ECO:0000256" key="2">
    <source>
        <dbReference type="ARBA" id="ARBA00023125"/>
    </source>
</evidence>
<dbReference type="Proteomes" id="UP001610063">
    <property type="component" value="Unassembled WGS sequence"/>
</dbReference>
<dbReference type="SUPFAM" id="SSF46894">
    <property type="entry name" value="C-terminal effector domain of the bipartite response regulators"/>
    <property type="match status" value="1"/>
</dbReference>
<dbReference type="PANTHER" id="PTHR44688">
    <property type="entry name" value="DNA-BINDING TRANSCRIPTIONAL ACTIVATOR DEVR_DOSR"/>
    <property type="match status" value="1"/>
</dbReference>
<gene>
    <name evidence="5" type="ORF">ACHKAR_09940</name>
</gene>